<dbReference type="GO" id="GO:0016779">
    <property type="term" value="F:nucleotidyltransferase activity"/>
    <property type="evidence" value="ECO:0007669"/>
    <property type="project" value="InterPro"/>
</dbReference>
<feature type="domain" description="Polymerase nucleotidyl transferase" evidence="1">
    <location>
        <begin position="29"/>
        <end position="109"/>
    </location>
</feature>
<sequence>MEENDENGKLKLVGYDAAYKFSKDIFVKYPRVIKSIILFGSYSKGKETESSDVDVMIVMDDILNKLDETFLGVFYKDVDELVKKEKSITLHINFVTLTAFWKGVLTADPVSVNVLKYGVALMDTGYFEPLQVLLQRGEIKPTEESVYAALSRSKLYYDSAKLRLAGAVLDLYWSVINSTQSLIMKNGDVPPSPEQIGEMLESLQRMSVISKEDVDAFNELYSIGKRLMHNEKLDFRGVEVDSLMSKAAKLNEKIENIINKESKR</sequence>
<comment type="caution">
    <text evidence="2">The sequence shown here is derived from an EMBL/GenBank/DDBJ whole genome shotgun (WGS) entry which is preliminary data.</text>
</comment>
<proteinExistence type="predicted"/>
<dbReference type="Gene3D" id="3.30.460.10">
    <property type="entry name" value="Beta Polymerase, domain 2"/>
    <property type="match status" value="1"/>
</dbReference>
<dbReference type="AlphaFoldDB" id="A0A8T3UZT9"/>
<dbReference type="Pfam" id="PF01909">
    <property type="entry name" value="NTP_transf_2"/>
    <property type="match status" value="1"/>
</dbReference>
<dbReference type="InterPro" id="IPR002934">
    <property type="entry name" value="Polymerase_NTP_transf_dom"/>
</dbReference>
<accession>A0A8T3UZT9</accession>
<gene>
    <name evidence="2" type="ORF">IHE51_00605</name>
</gene>
<dbReference type="SUPFAM" id="SSF81301">
    <property type="entry name" value="Nucleotidyltransferase"/>
    <property type="match status" value="1"/>
</dbReference>
<evidence type="ECO:0000259" key="1">
    <source>
        <dbReference type="Pfam" id="PF01909"/>
    </source>
</evidence>
<dbReference type="EMBL" id="JADFAR010000006">
    <property type="protein sequence ID" value="MBE5728344.1"/>
    <property type="molecule type" value="Genomic_DNA"/>
</dbReference>
<evidence type="ECO:0000313" key="3">
    <source>
        <dbReference type="Proteomes" id="UP000718571"/>
    </source>
</evidence>
<name>A0A8T3UZT9_9ARCH</name>
<reference evidence="2 3" key="1">
    <citation type="submission" date="2020-09" db="EMBL/GenBank/DDBJ databases">
        <title>Genomic characterization of a novel Parvarchaeota family in acid mine drainage sediments.</title>
        <authorList>
            <person name="Luo Z.-H."/>
        </authorList>
    </citation>
    <scope>NUCLEOTIDE SEQUENCE [LARGE SCALE GENOMIC DNA]</scope>
    <source>
        <strain evidence="2">MAS1_bins.189</strain>
    </source>
</reference>
<organism evidence="2 3">
    <name type="scientific">Candidatus Acidifodinimicrobium mancum</name>
    <dbReference type="NCBI Taxonomy" id="2898728"/>
    <lineage>
        <taxon>Archaea</taxon>
        <taxon>Candidatus Parvarchaeota</taxon>
        <taxon>Candidatus Acidifodinimicrobiaceae</taxon>
        <taxon>Candidatus Acidifodinimicrobium</taxon>
    </lineage>
</organism>
<dbReference type="Proteomes" id="UP000718571">
    <property type="component" value="Unassembled WGS sequence"/>
</dbReference>
<evidence type="ECO:0000313" key="2">
    <source>
        <dbReference type="EMBL" id="MBE5728344.1"/>
    </source>
</evidence>
<protein>
    <submittedName>
        <fullName evidence="2">Nucleotidyltransferase domain-containing protein</fullName>
    </submittedName>
</protein>
<dbReference type="CDD" id="cd05403">
    <property type="entry name" value="NT_KNTase_like"/>
    <property type="match status" value="1"/>
</dbReference>
<dbReference type="InterPro" id="IPR043519">
    <property type="entry name" value="NT_sf"/>
</dbReference>